<dbReference type="Proteomes" id="UP000777784">
    <property type="component" value="Unassembled WGS sequence"/>
</dbReference>
<dbReference type="GO" id="GO:0005840">
    <property type="term" value="C:ribosome"/>
    <property type="evidence" value="ECO:0007669"/>
    <property type="project" value="UniProtKB-KW"/>
</dbReference>
<evidence type="ECO:0000313" key="7">
    <source>
        <dbReference type="Proteomes" id="UP000777784"/>
    </source>
</evidence>
<evidence type="ECO:0000256" key="2">
    <source>
        <dbReference type="ARBA" id="ARBA00022980"/>
    </source>
</evidence>
<sequence>MPRELVILACGDCKRRNYTTLKNRRTHPDRVEFKKYCPFCRKHTPHKESR</sequence>
<evidence type="ECO:0000256" key="1">
    <source>
        <dbReference type="ARBA" id="ARBA00007596"/>
    </source>
</evidence>
<dbReference type="InterPro" id="IPR001705">
    <property type="entry name" value="Ribosomal_bL33"/>
</dbReference>
<comment type="caution">
    <text evidence="6">The sequence shown here is derived from an EMBL/GenBank/DDBJ whole genome shotgun (WGS) entry which is preliminary data.</text>
</comment>
<gene>
    <name evidence="5 6" type="primary">rpmG</name>
    <name evidence="6" type="ORF">KJ970_01185</name>
</gene>
<dbReference type="PROSITE" id="PS00582">
    <property type="entry name" value="RIBOSOMAL_L33"/>
    <property type="match status" value="1"/>
</dbReference>
<evidence type="ECO:0000256" key="3">
    <source>
        <dbReference type="ARBA" id="ARBA00023274"/>
    </source>
</evidence>
<dbReference type="GO" id="GO:0003735">
    <property type="term" value="F:structural constituent of ribosome"/>
    <property type="evidence" value="ECO:0007669"/>
    <property type="project" value="InterPro"/>
</dbReference>
<dbReference type="NCBIfam" id="NF001860">
    <property type="entry name" value="PRK00595.1"/>
    <property type="match status" value="1"/>
</dbReference>
<dbReference type="Pfam" id="PF00471">
    <property type="entry name" value="Ribosomal_L33"/>
    <property type="match status" value="1"/>
</dbReference>
<dbReference type="AlphaFoldDB" id="A0A948W500"/>
<keyword evidence="2 5" id="KW-0689">Ribosomal protein</keyword>
<dbReference type="GO" id="GO:0005737">
    <property type="term" value="C:cytoplasm"/>
    <property type="evidence" value="ECO:0007669"/>
    <property type="project" value="UniProtKB-ARBA"/>
</dbReference>
<dbReference type="HAMAP" id="MF_00294">
    <property type="entry name" value="Ribosomal_bL33"/>
    <property type="match status" value="1"/>
</dbReference>
<evidence type="ECO:0000313" key="6">
    <source>
        <dbReference type="EMBL" id="MBU2689515.1"/>
    </source>
</evidence>
<comment type="similarity">
    <text evidence="1 5">Belongs to the bacterial ribosomal protein bL33 family.</text>
</comment>
<dbReference type="SUPFAM" id="SSF57829">
    <property type="entry name" value="Zn-binding ribosomal proteins"/>
    <property type="match status" value="1"/>
</dbReference>
<protein>
    <recommendedName>
        <fullName evidence="4 5">Large ribosomal subunit protein bL33</fullName>
    </recommendedName>
</protein>
<dbReference type="PANTHER" id="PTHR43168">
    <property type="entry name" value="50S RIBOSOMAL PROTEIN L33, CHLOROPLASTIC"/>
    <property type="match status" value="1"/>
</dbReference>
<reference evidence="6" key="1">
    <citation type="submission" date="2021-05" db="EMBL/GenBank/DDBJ databases">
        <title>Energy efficiency and biological interactions define the core microbiome of deep oligotrophic groundwater.</title>
        <authorList>
            <person name="Mehrshad M."/>
            <person name="Lopez-Fernandez M."/>
            <person name="Bell E."/>
            <person name="Bernier-Latmani R."/>
            <person name="Bertilsson S."/>
            <person name="Dopson M."/>
        </authorList>
    </citation>
    <scope>NUCLEOTIDE SEQUENCE</scope>
    <source>
        <strain evidence="6">Modern_marine.mb.64</strain>
    </source>
</reference>
<dbReference type="PANTHER" id="PTHR43168:SF2">
    <property type="entry name" value="LARGE RIBOSOMAL SUBUNIT PROTEIN BL33C"/>
    <property type="match status" value="1"/>
</dbReference>
<dbReference type="EMBL" id="JAHJDP010000009">
    <property type="protein sequence ID" value="MBU2689515.1"/>
    <property type="molecule type" value="Genomic_DNA"/>
</dbReference>
<accession>A0A948W500</accession>
<evidence type="ECO:0000256" key="5">
    <source>
        <dbReference type="HAMAP-Rule" id="MF_00294"/>
    </source>
</evidence>
<dbReference type="GO" id="GO:0006412">
    <property type="term" value="P:translation"/>
    <property type="evidence" value="ECO:0007669"/>
    <property type="project" value="UniProtKB-UniRule"/>
</dbReference>
<keyword evidence="3 5" id="KW-0687">Ribonucleoprotein</keyword>
<dbReference type="NCBIfam" id="TIGR01023">
    <property type="entry name" value="rpmG_bact"/>
    <property type="match status" value="1"/>
</dbReference>
<proteinExistence type="inferred from homology"/>
<dbReference type="Gene3D" id="2.20.28.120">
    <property type="entry name" value="Ribosomal protein L33"/>
    <property type="match status" value="1"/>
</dbReference>
<dbReference type="InterPro" id="IPR011332">
    <property type="entry name" value="Ribosomal_zn-bd"/>
</dbReference>
<dbReference type="NCBIfam" id="NF001764">
    <property type="entry name" value="PRK00504.1"/>
    <property type="match status" value="1"/>
</dbReference>
<dbReference type="InterPro" id="IPR018264">
    <property type="entry name" value="Ribosomal_bL33_CS"/>
</dbReference>
<evidence type="ECO:0000256" key="4">
    <source>
        <dbReference type="ARBA" id="ARBA00035176"/>
    </source>
</evidence>
<name>A0A948W500_UNCEI</name>
<dbReference type="GO" id="GO:1990904">
    <property type="term" value="C:ribonucleoprotein complex"/>
    <property type="evidence" value="ECO:0007669"/>
    <property type="project" value="UniProtKB-KW"/>
</dbReference>
<dbReference type="InterPro" id="IPR038584">
    <property type="entry name" value="Ribosomal_bL33_sf"/>
</dbReference>
<organism evidence="6 7">
    <name type="scientific">Eiseniibacteriota bacterium</name>
    <dbReference type="NCBI Taxonomy" id="2212470"/>
    <lineage>
        <taxon>Bacteria</taxon>
        <taxon>Candidatus Eiseniibacteriota</taxon>
    </lineage>
</organism>